<protein>
    <recommendedName>
        <fullName evidence="5">Integrative conjugative element protein, RAQPRD family</fullName>
    </recommendedName>
</protein>
<evidence type="ECO:0008006" key="5">
    <source>
        <dbReference type="Google" id="ProtNLM"/>
    </source>
</evidence>
<feature type="chain" id="PRO_5047165480" description="Integrative conjugative element protein, RAQPRD family" evidence="2">
    <location>
        <begin position="23"/>
        <end position="104"/>
    </location>
</feature>
<feature type="region of interest" description="Disordered" evidence="1">
    <location>
        <begin position="84"/>
        <end position="104"/>
    </location>
</feature>
<sequence>MHRIKPHWLMAAILLMSPSAMATVDGERAELKLIQRHIQKLYYLIDRAEQEADVRQSHQFYYDALRADLADIESGIDVYLNPSRAGAKPVRPLSGDYISGQNDE</sequence>
<dbReference type="InterPro" id="IPR019110">
    <property type="entry name" value="Uncharacterised_RAQPRD"/>
</dbReference>
<dbReference type="EMBL" id="BSPW01000078">
    <property type="protein sequence ID" value="GLT19569.1"/>
    <property type="molecule type" value="Genomic_DNA"/>
</dbReference>
<accession>A0ABQ6F2Y1</accession>
<keyword evidence="4" id="KW-1185">Reference proteome</keyword>
<dbReference type="RefSeq" id="WP_284193423.1">
    <property type="nucleotide sequence ID" value="NZ_BSPW01000078.1"/>
</dbReference>
<name>A0ABQ6F2Y1_9VIBR</name>
<feature type="signal peptide" evidence="2">
    <location>
        <begin position="1"/>
        <end position="22"/>
    </location>
</feature>
<dbReference type="Proteomes" id="UP001157138">
    <property type="component" value="Unassembled WGS sequence"/>
</dbReference>
<evidence type="ECO:0000256" key="1">
    <source>
        <dbReference type="SAM" id="MobiDB-lite"/>
    </source>
</evidence>
<dbReference type="Pfam" id="PF09686">
    <property type="entry name" value="Plasmid_RAQPRD"/>
    <property type="match status" value="1"/>
</dbReference>
<evidence type="ECO:0000313" key="4">
    <source>
        <dbReference type="Proteomes" id="UP001157138"/>
    </source>
</evidence>
<gene>
    <name evidence="3" type="ORF">GCM10007938_33510</name>
</gene>
<dbReference type="NCBIfam" id="TIGR01690">
    <property type="entry name" value="ICE_RAQPRD"/>
    <property type="match status" value="1"/>
</dbReference>
<organism evidence="3 4">
    <name type="scientific">Vibrio zhanjiangensis</name>
    <dbReference type="NCBI Taxonomy" id="1046128"/>
    <lineage>
        <taxon>Bacteria</taxon>
        <taxon>Pseudomonadati</taxon>
        <taxon>Pseudomonadota</taxon>
        <taxon>Gammaproteobacteria</taxon>
        <taxon>Vibrionales</taxon>
        <taxon>Vibrionaceae</taxon>
        <taxon>Vibrio</taxon>
    </lineage>
</organism>
<keyword evidence="2" id="KW-0732">Signal</keyword>
<evidence type="ECO:0000313" key="3">
    <source>
        <dbReference type="EMBL" id="GLT19569.1"/>
    </source>
</evidence>
<comment type="caution">
    <text evidence="3">The sequence shown here is derived from an EMBL/GenBank/DDBJ whole genome shotgun (WGS) entry which is preliminary data.</text>
</comment>
<reference evidence="4" key="1">
    <citation type="journal article" date="2019" name="Int. J. Syst. Evol. Microbiol.">
        <title>The Global Catalogue of Microorganisms (GCM) 10K type strain sequencing project: providing services to taxonomists for standard genome sequencing and annotation.</title>
        <authorList>
            <consortium name="The Broad Institute Genomics Platform"/>
            <consortium name="The Broad Institute Genome Sequencing Center for Infectious Disease"/>
            <person name="Wu L."/>
            <person name="Ma J."/>
        </authorList>
    </citation>
    <scope>NUCLEOTIDE SEQUENCE [LARGE SCALE GENOMIC DNA]</scope>
    <source>
        <strain evidence="4">NBRC 108723</strain>
    </source>
</reference>
<proteinExistence type="predicted"/>
<evidence type="ECO:0000256" key="2">
    <source>
        <dbReference type="SAM" id="SignalP"/>
    </source>
</evidence>